<comment type="caution">
    <text evidence="1">The sequence shown here is derived from an EMBL/GenBank/DDBJ whole genome shotgun (WGS) entry which is preliminary data.</text>
</comment>
<protein>
    <submittedName>
        <fullName evidence="1">HAD family hydrolase</fullName>
    </submittedName>
</protein>
<dbReference type="EMBL" id="JRZE01000003">
    <property type="protein sequence ID" value="KHF44851.1"/>
    <property type="molecule type" value="Genomic_DNA"/>
</dbReference>
<keyword evidence="1" id="KW-0378">Hydrolase</keyword>
<dbReference type="RefSeq" id="WP_037310460.1">
    <property type="nucleotide sequence ID" value="NZ_CALJZO010000002.1"/>
</dbReference>
<dbReference type="PANTHER" id="PTHR10000:SF8">
    <property type="entry name" value="HAD SUPERFAMILY HYDROLASE-LIKE, TYPE 3"/>
    <property type="match status" value="1"/>
</dbReference>
<gene>
    <name evidence="1" type="ORF">MINT15_17330</name>
</gene>
<dbReference type="Gene3D" id="3.30.1240.10">
    <property type="match status" value="1"/>
</dbReference>
<name>A0A837DE64_9PSEU</name>
<dbReference type="InterPro" id="IPR023214">
    <property type="entry name" value="HAD_sf"/>
</dbReference>
<evidence type="ECO:0000313" key="2">
    <source>
        <dbReference type="Proteomes" id="UP000030848"/>
    </source>
</evidence>
<organism evidence="1 2">
    <name type="scientific">Saccharomonospora viridis</name>
    <dbReference type="NCBI Taxonomy" id="1852"/>
    <lineage>
        <taxon>Bacteria</taxon>
        <taxon>Bacillati</taxon>
        <taxon>Actinomycetota</taxon>
        <taxon>Actinomycetes</taxon>
        <taxon>Pseudonocardiales</taxon>
        <taxon>Pseudonocardiaceae</taxon>
        <taxon>Saccharomonospora</taxon>
    </lineage>
</organism>
<dbReference type="GO" id="GO:0000287">
    <property type="term" value="F:magnesium ion binding"/>
    <property type="evidence" value="ECO:0007669"/>
    <property type="project" value="TreeGrafter"/>
</dbReference>
<dbReference type="OrthoDB" id="3180855at2"/>
<evidence type="ECO:0000313" key="1">
    <source>
        <dbReference type="EMBL" id="KHF44851.1"/>
    </source>
</evidence>
<dbReference type="GO" id="GO:0005829">
    <property type="term" value="C:cytosol"/>
    <property type="evidence" value="ECO:0007669"/>
    <property type="project" value="TreeGrafter"/>
</dbReference>
<dbReference type="Pfam" id="PF08282">
    <property type="entry name" value="Hydrolase_3"/>
    <property type="match status" value="1"/>
</dbReference>
<dbReference type="CDD" id="cd07516">
    <property type="entry name" value="HAD_Pase"/>
    <property type="match status" value="1"/>
</dbReference>
<dbReference type="AlphaFoldDB" id="A0A837DE64"/>
<proteinExistence type="predicted"/>
<dbReference type="PANTHER" id="PTHR10000">
    <property type="entry name" value="PHOSPHOSERINE PHOSPHATASE"/>
    <property type="match status" value="1"/>
</dbReference>
<dbReference type="Proteomes" id="UP000030848">
    <property type="component" value="Unassembled WGS sequence"/>
</dbReference>
<dbReference type="Gene3D" id="3.40.50.1000">
    <property type="entry name" value="HAD superfamily/HAD-like"/>
    <property type="match status" value="1"/>
</dbReference>
<dbReference type="SUPFAM" id="SSF56784">
    <property type="entry name" value="HAD-like"/>
    <property type="match status" value="1"/>
</dbReference>
<dbReference type="InterPro" id="IPR036412">
    <property type="entry name" value="HAD-like_sf"/>
</dbReference>
<dbReference type="PROSITE" id="PS01228">
    <property type="entry name" value="COF_1"/>
    <property type="match status" value="1"/>
</dbReference>
<dbReference type="GO" id="GO:0016791">
    <property type="term" value="F:phosphatase activity"/>
    <property type="evidence" value="ECO:0007669"/>
    <property type="project" value="UniProtKB-ARBA"/>
</dbReference>
<reference evidence="1 2" key="1">
    <citation type="submission" date="2014-10" db="EMBL/GenBank/DDBJ databases">
        <title>Genome sequence of Micropolyspora internatus JCM3315.</title>
        <authorList>
            <person name="Shin S.-K."/>
            <person name="Yi H."/>
        </authorList>
    </citation>
    <scope>NUCLEOTIDE SEQUENCE [LARGE SCALE GENOMIC DNA]</scope>
    <source>
        <strain evidence="1 2">JCM 3315</strain>
    </source>
</reference>
<sequence>MEKPNLIASDIDGTLLTPLGEVAPRTVDVVRRASDEGVPVILVTGRPPRWIPPVAEATGLTGYAVCANGAVLYDIGADRVVDVQSQLDPMQLHDVAQALDHAIPGCQLAAERIGTRAVEPGLQNFVIESEYYNPWGDGEGSVVPRAEVLGHPAVKLLASHRKMTSDEMAAAAYDVLGDSVDITFSSGSGLIEIGAPGVTKASGLAEIAELFGVADTDVIAFGDMPNDLPMLEWAGHGVAVANAHPTVLEAADEVTASNAEHGVAQVLERWF</sequence>
<accession>A0A837DE64</accession>